<feature type="region of interest" description="Disordered" evidence="3">
    <location>
        <begin position="383"/>
        <end position="404"/>
    </location>
</feature>
<feature type="region of interest" description="Disordered" evidence="3">
    <location>
        <begin position="243"/>
        <end position="358"/>
    </location>
</feature>
<dbReference type="InterPro" id="IPR044170">
    <property type="entry name" value="RSS3-like"/>
</dbReference>
<organism evidence="5">
    <name type="scientific">Oryza nivara</name>
    <name type="common">Indian wild rice</name>
    <name type="synonym">Oryza sativa f. spontanea</name>
    <dbReference type="NCBI Taxonomy" id="4536"/>
    <lineage>
        <taxon>Eukaryota</taxon>
        <taxon>Viridiplantae</taxon>
        <taxon>Streptophyta</taxon>
        <taxon>Embryophyta</taxon>
        <taxon>Tracheophyta</taxon>
        <taxon>Spermatophyta</taxon>
        <taxon>Magnoliopsida</taxon>
        <taxon>Liliopsida</taxon>
        <taxon>Poales</taxon>
        <taxon>Poaceae</taxon>
        <taxon>BOP clade</taxon>
        <taxon>Oryzoideae</taxon>
        <taxon>Oryzeae</taxon>
        <taxon>Oryzinae</taxon>
        <taxon>Oryza</taxon>
    </lineage>
</organism>
<dbReference type="PANTHER" id="PTHR47375">
    <property type="entry name" value="GB|AAF34833.1"/>
    <property type="match status" value="1"/>
</dbReference>
<keyword evidence="6" id="KW-1185">Reference proteome</keyword>
<feature type="compositionally biased region" description="Low complexity" evidence="3">
    <location>
        <begin position="338"/>
        <end position="347"/>
    </location>
</feature>
<feature type="region of interest" description="Disordered" evidence="3">
    <location>
        <begin position="1"/>
        <end position="21"/>
    </location>
</feature>
<dbReference type="Gramene" id="ONIVA11G11950.1">
    <property type="protein sequence ID" value="ONIVA11G11950.1"/>
    <property type="gene ID" value="ONIVA11G11950"/>
</dbReference>
<dbReference type="STRING" id="4536.A0A0E0J1J0"/>
<evidence type="ECO:0000259" key="4">
    <source>
        <dbReference type="Pfam" id="PF14215"/>
    </source>
</evidence>
<protein>
    <recommendedName>
        <fullName evidence="4">Transcription factor MYC/MYB N-terminal domain-containing protein</fullName>
    </recommendedName>
</protein>
<dbReference type="Proteomes" id="UP000006591">
    <property type="component" value="Chromosome 11"/>
</dbReference>
<feature type="domain" description="Transcription factor MYC/MYB N-terminal" evidence="4">
    <location>
        <begin position="31"/>
        <end position="84"/>
    </location>
</feature>
<name>A0A0E0J1J0_ORYNI</name>
<dbReference type="InterPro" id="IPR025610">
    <property type="entry name" value="MYC/MYB_N"/>
</dbReference>
<dbReference type="PANTHER" id="PTHR47375:SF1">
    <property type="entry name" value="GB|AAF34833.1"/>
    <property type="match status" value="1"/>
</dbReference>
<keyword evidence="2" id="KW-0804">Transcription</keyword>
<proteinExistence type="predicted"/>
<evidence type="ECO:0000313" key="6">
    <source>
        <dbReference type="Proteomes" id="UP000006591"/>
    </source>
</evidence>
<dbReference type="HOGENOM" id="CLU_055923_2_0_1"/>
<sequence>MVGSGAAGGGGGGGGGGDHARSKEAAGMMALHEALRNVCLNSDWTYSVFWTIRPRPRCRGGNGCKVGDDNGSLMLMWEDGFCRPRVAECLEDIDGEDPVRKAFSKMSIQLYNYGEGLMGKVASDKCHKWVFKEPSECEPNIANYWQSSFDASPLAPLLLGGRDLITATTTHLINHLQKQAQHTATATVTIAVIQAGHGLLQLGSCKIIPEDLHFVLRMRHMFESLGYQSGFFLSQLFSSSRGTSPSPSSFPLKQQQPPPPPAARPPPQLFNWPGHAPPQLPPGASPLFPPGPAAFHPSSRPMPPFPGGGKDESHLFHLPPAAAAKQPQHMDEHHHHQQQPMAAPQQHGGEAPEGDLKWPNGLSFFTALTGRTEDAKLLFGGGGGGGADDGSKTAAAAQDAGHGGAENVEEYLSLESHSNKARRMESAQSTKFKRSFTLPARMSSSTTSTSPSVSASTAPAPPQQQQGMEYRGPHEGGVYSDLMETFLE</sequence>
<feature type="compositionally biased region" description="Low complexity" evidence="3">
    <location>
        <begin position="443"/>
        <end position="466"/>
    </location>
</feature>
<evidence type="ECO:0000256" key="3">
    <source>
        <dbReference type="SAM" id="MobiDB-lite"/>
    </source>
</evidence>
<dbReference type="AlphaFoldDB" id="A0A0E0J1J0"/>
<dbReference type="eggNOG" id="ENOG502QQDZ">
    <property type="taxonomic scope" value="Eukaryota"/>
</dbReference>
<feature type="compositionally biased region" description="Low complexity" evidence="3">
    <location>
        <begin position="243"/>
        <end position="255"/>
    </location>
</feature>
<evidence type="ECO:0000313" key="5">
    <source>
        <dbReference type="EnsemblPlants" id="ONIVA11G11950.1"/>
    </source>
</evidence>
<evidence type="ECO:0000256" key="2">
    <source>
        <dbReference type="ARBA" id="ARBA00023163"/>
    </source>
</evidence>
<reference evidence="5" key="1">
    <citation type="submission" date="2015-04" db="UniProtKB">
        <authorList>
            <consortium name="EnsemblPlants"/>
        </authorList>
    </citation>
    <scope>IDENTIFICATION</scope>
    <source>
        <strain evidence="5">SL10</strain>
    </source>
</reference>
<dbReference type="EnsemblPlants" id="ONIVA11G11950.1">
    <property type="protein sequence ID" value="ONIVA11G11950.1"/>
    <property type="gene ID" value="ONIVA11G11950"/>
</dbReference>
<feature type="compositionally biased region" description="Gly residues" evidence="3">
    <location>
        <begin position="1"/>
        <end position="17"/>
    </location>
</feature>
<accession>A0A0E0J1J0</accession>
<feature type="compositionally biased region" description="Pro residues" evidence="3">
    <location>
        <begin position="256"/>
        <end position="268"/>
    </location>
</feature>
<feature type="region of interest" description="Disordered" evidence="3">
    <location>
        <begin position="416"/>
        <end position="488"/>
    </location>
</feature>
<dbReference type="OMA" id="EPRMEDM"/>
<dbReference type="Pfam" id="PF14215">
    <property type="entry name" value="bHLH-MYC_N"/>
    <property type="match status" value="2"/>
</dbReference>
<keyword evidence="1" id="KW-0805">Transcription regulation</keyword>
<feature type="compositionally biased region" description="Pro residues" evidence="3">
    <location>
        <begin position="275"/>
        <end position="292"/>
    </location>
</feature>
<feature type="domain" description="Transcription factor MYC/MYB N-terminal" evidence="4">
    <location>
        <begin position="96"/>
        <end position="222"/>
    </location>
</feature>
<evidence type="ECO:0000256" key="1">
    <source>
        <dbReference type="ARBA" id="ARBA00023015"/>
    </source>
</evidence>
<reference evidence="5" key="2">
    <citation type="submission" date="2018-04" db="EMBL/GenBank/DDBJ databases">
        <title>OnivRS2 (Oryza nivara Reference Sequence Version 2).</title>
        <authorList>
            <person name="Zhang J."/>
            <person name="Kudrna D."/>
            <person name="Lee S."/>
            <person name="Talag J."/>
            <person name="Rajasekar S."/>
            <person name="Welchert J."/>
            <person name="Hsing Y.-I."/>
            <person name="Wing R.A."/>
        </authorList>
    </citation>
    <scope>NUCLEOTIDE SEQUENCE [LARGE SCALE GENOMIC DNA]</scope>
    <source>
        <strain evidence="5">SL10</strain>
    </source>
</reference>